<sequence>MIIFFRKIRQSLLSEGKTGKYLKYAVGEIILVVIGILIAVQINNWNNRNQLEDLEIKYLIEIRNSLQFDLKDIQFNIDFNESRLRSNEIVLQYLNKEIEYSDSLKFHFANMIFTTRTLPNQSAYENLKSRGLEIITSDSLRQNITSLYSFSFHNLIDFEKQDDNSFQYGIFIPEVTKAFKIEAIWESAEPIDGQNLFENHQLKNVITTNIFIRKFMIENYYDLKENVELTIDLISQELDK</sequence>
<keyword evidence="1" id="KW-0472">Membrane</keyword>
<proteinExistence type="predicted"/>
<dbReference type="Proteomes" id="UP000198790">
    <property type="component" value="Unassembled WGS sequence"/>
</dbReference>
<dbReference type="STRING" id="237018.SAMN04489723_11029"/>
<dbReference type="Pfam" id="PF19578">
    <property type="entry name" value="DUF6090"/>
    <property type="match status" value="1"/>
</dbReference>
<dbReference type="OrthoDB" id="822214at2"/>
<evidence type="ECO:0000313" key="3">
    <source>
        <dbReference type="Proteomes" id="UP000198790"/>
    </source>
</evidence>
<gene>
    <name evidence="2" type="ORF">SAMN04489723_11029</name>
</gene>
<feature type="transmembrane region" description="Helical" evidence="1">
    <location>
        <begin position="21"/>
        <end position="42"/>
    </location>
</feature>
<dbReference type="RefSeq" id="WP_092898341.1">
    <property type="nucleotide sequence ID" value="NZ_FOKK01000010.1"/>
</dbReference>
<evidence type="ECO:0000313" key="2">
    <source>
        <dbReference type="EMBL" id="SFB43166.1"/>
    </source>
</evidence>
<dbReference type="AlphaFoldDB" id="A0A1I1B0K9"/>
<keyword evidence="1" id="KW-1133">Transmembrane helix</keyword>
<accession>A0A1I1B0K9</accession>
<keyword evidence="3" id="KW-1185">Reference proteome</keyword>
<dbReference type="EMBL" id="FOKK01000010">
    <property type="protein sequence ID" value="SFB43166.1"/>
    <property type="molecule type" value="Genomic_DNA"/>
</dbReference>
<keyword evidence="1" id="KW-0812">Transmembrane</keyword>
<organism evidence="2 3">
    <name type="scientific">Algoriphagus aquimarinus</name>
    <dbReference type="NCBI Taxonomy" id="237018"/>
    <lineage>
        <taxon>Bacteria</taxon>
        <taxon>Pseudomonadati</taxon>
        <taxon>Bacteroidota</taxon>
        <taxon>Cytophagia</taxon>
        <taxon>Cytophagales</taxon>
        <taxon>Cyclobacteriaceae</taxon>
        <taxon>Algoriphagus</taxon>
    </lineage>
</organism>
<reference evidence="2 3" key="1">
    <citation type="submission" date="2016-10" db="EMBL/GenBank/DDBJ databases">
        <authorList>
            <person name="de Groot N.N."/>
        </authorList>
    </citation>
    <scope>NUCLEOTIDE SEQUENCE [LARGE SCALE GENOMIC DNA]</scope>
    <source>
        <strain evidence="2 3">DSM 23399</strain>
    </source>
</reference>
<evidence type="ECO:0000256" key="1">
    <source>
        <dbReference type="SAM" id="Phobius"/>
    </source>
</evidence>
<protein>
    <submittedName>
        <fullName evidence="2">Uncharacterized protein</fullName>
    </submittedName>
</protein>
<dbReference type="InterPro" id="IPR045749">
    <property type="entry name" value="DUF6090"/>
</dbReference>
<name>A0A1I1B0K9_9BACT</name>